<organism evidence="2 3">
    <name type="scientific">Rhodofomes roseus</name>
    <dbReference type="NCBI Taxonomy" id="34475"/>
    <lineage>
        <taxon>Eukaryota</taxon>
        <taxon>Fungi</taxon>
        <taxon>Dikarya</taxon>
        <taxon>Basidiomycota</taxon>
        <taxon>Agaricomycotina</taxon>
        <taxon>Agaricomycetes</taxon>
        <taxon>Polyporales</taxon>
        <taxon>Rhodofomes</taxon>
    </lineage>
</organism>
<name>A0A4Y9XMV9_9APHY</name>
<dbReference type="InterPro" id="IPR038763">
    <property type="entry name" value="DHH_sf"/>
</dbReference>
<feature type="compositionally biased region" description="Low complexity" evidence="1">
    <location>
        <begin position="123"/>
        <end position="137"/>
    </location>
</feature>
<dbReference type="PANTHER" id="PTHR30255:SF2">
    <property type="entry name" value="SINGLE-STRANDED-DNA-SPECIFIC EXONUCLEASE RECJ"/>
    <property type="match status" value="1"/>
</dbReference>
<feature type="compositionally biased region" description="Basic and acidic residues" evidence="1">
    <location>
        <begin position="359"/>
        <end position="373"/>
    </location>
</feature>
<feature type="region of interest" description="Disordered" evidence="1">
    <location>
        <begin position="350"/>
        <end position="374"/>
    </location>
</feature>
<dbReference type="InterPro" id="IPR051673">
    <property type="entry name" value="SSDNA_exonuclease_RecJ"/>
</dbReference>
<dbReference type="EMBL" id="SEKV01001468">
    <property type="protein sequence ID" value="TFY50521.1"/>
    <property type="molecule type" value="Genomic_DNA"/>
</dbReference>
<evidence type="ECO:0000313" key="3">
    <source>
        <dbReference type="Proteomes" id="UP000298390"/>
    </source>
</evidence>
<dbReference type="PANTHER" id="PTHR30255">
    <property type="entry name" value="SINGLE-STRANDED-DNA-SPECIFIC EXONUCLEASE RECJ"/>
    <property type="match status" value="1"/>
</dbReference>
<feature type="region of interest" description="Disordered" evidence="1">
    <location>
        <begin position="120"/>
        <end position="149"/>
    </location>
</feature>
<dbReference type="Proteomes" id="UP000298390">
    <property type="component" value="Unassembled WGS sequence"/>
</dbReference>
<evidence type="ECO:0000313" key="2">
    <source>
        <dbReference type="EMBL" id="TFY50521.1"/>
    </source>
</evidence>
<feature type="region of interest" description="Disordered" evidence="1">
    <location>
        <begin position="426"/>
        <end position="456"/>
    </location>
</feature>
<evidence type="ECO:0000256" key="1">
    <source>
        <dbReference type="SAM" id="MobiDB-lite"/>
    </source>
</evidence>
<dbReference type="STRING" id="34475.A0A4Y9XMV9"/>
<gene>
    <name evidence="2" type="ORF">EVJ58_g11014</name>
</gene>
<comment type="caution">
    <text evidence="2">The sequence shown here is derived from an EMBL/GenBank/DDBJ whole genome shotgun (WGS) entry which is preliminary data.</text>
</comment>
<accession>A0A4Y9XMV9</accession>
<sequence length="456" mass="49636">MRSPTPASDSSDAESGDWPAYKQAMSAASAFIQEWYAHTLFLPSRATKHPAPPRRSASARRPTLLLPDKDADGLCAGLILHYTLSALGLPPALISTHFVGKGSNVHAPTERVRIQAIVPPPRRTSSSRTRGSRAGPAILPGEDEGDGRQEGEVRTLIVDHHLADGFPVGAIVLSAAKHQPVATSSTLAYLLCEPLVRRASPEVRARMEWLCVLGTMGDLGVAHKWERPWPDMSACMKRWTKKGTDWIARVARRTAEYDVHTAWSALLANDPAQIVSAASGNKHVQRLHKARREIRAETERCGHTAPTFSGDGRVALVRIRSEAQVHPLIATRWASTLKSARLQIVICANDGPKAPPSSAKRESTASVGDKGEAGSEINIPDILREYAVRIPGLRESMGEDFARGHAQASGGIVKSEDFERLWQVMRDAPADGSGPPRKKRKVEATQKNTLEGWIKK</sequence>
<dbReference type="SUPFAM" id="SSF64182">
    <property type="entry name" value="DHH phosphoesterases"/>
    <property type="match status" value="1"/>
</dbReference>
<reference evidence="2 3" key="1">
    <citation type="submission" date="2019-01" db="EMBL/GenBank/DDBJ databases">
        <title>Genome sequencing of the rare red list fungi Fomitopsis rosea.</title>
        <authorList>
            <person name="Buettner E."/>
            <person name="Kellner H."/>
        </authorList>
    </citation>
    <scope>NUCLEOTIDE SEQUENCE [LARGE SCALE GENOMIC DNA]</scope>
    <source>
        <strain evidence="2 3">DSM 105464</strain>
    </source>
</reference>
<dbReference type="AlphaFoldDB" id="A0A4Y9XMV9"/>
<proteinExistence type="predicted"/>
<evidence type="ECO:0008006" key="4">
    <source>
        <dbReference type="Google" id="ProtNLM"/>
    </source>
</evidence>
<protein>
    <recommendedName>
        <fullName evidence="4">DHH phosphoesterase</fullName>
    </recommendedName>
</protein>